<protein>
    <recommendedName>
        <fullName evidence="4">Cold-shock protein</fullName>
    </recommendedName>
</protein>
<feature type="region of interest" description="Disordered" evidence="1">
    <location>
        <begin position="95"/>
        <end position="119"/>
    </location>
</feature>
<reference evidence="2 3" key="1">
    <citation type="submission" date="2018-07" db="EMBL/GenBank/DDBJ databases">
        <title>Diversity of Mesorhizobium strains in Brazil.</title>
        <authorList>
            <person name="Helene L.C.F."/>
            <person name="Dall'Agnol R."/>
            <person name="Delamuta J.R.M."/>
            <person name="Hungria M."/>
        </authorList>
    </citation>
    <scope>NUCLEOTIDE SEQUENCE [LARGE SCALE GENOMIC DNA]</scope>
    <source>
        <strain evidence="2 3">CNPSo 3140</strain>
    </source>
</reference>
<name>A0A330GXM0_9HYPH</name>
<feature type="region of interest" description="Disordered" evidence="1">
    <location>
        <begin position="30"/>
        <end position="59"/>
    </location>
</feature>
<evidence type="ECO:0000313" key="2">
    <source>
        <dbReference type="EMBL" id="RAZ80071.1"/>
    </source>
</evidence>
<evidence type="ECO:0000256" key="1">
    <source>
        <dbReference type="SAM" id="MobiDB-lite"/>
    </source>
</evidence>
<dbReference type="OrthoDB" id="8020021at2"/>
<dbReference type="RefSeq" id="WP_112125636.1">
    <property type="nucleotide sequence ID" value="NZ_QMBQ01000001.1"/>
</dbReference>
<feature type="compositionally biased region" description="Basic and acidic residues" evidence="1">
    <location>
        <begin position="103"/>
        <end position="112"/>
    </location>
</feature>
<keyword evidence="3" id="KW-1185">Reference proteome</keyword>
<accession>A0A330GXM0</accession>
<sequence length="119" mass="12989">MITLMQRNARPIQHGAPVRLFDIGQAVRLKSSPGTGPTTGEIYRVTRTLPPRGNSPQYRIRSDAEPHERVVTEDRLEPVDAVSDGGIMLIERTFGHGQGTEALEQRDQEAEAGKGSGEA</sequence>
<evidence type="ECO:0000313" key="3">
    <source>
        <dbReference type="Proteomes" id="UP000251956"/>
    </source>
</evidence>
<comment type="caution">
    <text evidence="2">The sequence shown here is derived from an EMBL/GenBank/DDBJ whole genome shotgun (WGS) entry which is preliminary data.</text>
</comment>
<dbReference type="Proteomes" id="UP000251956">
    <property type="component" value="Unassembled WGS sequence"/>
</dbReference>
<organism evidence="2 3">
    <name type="scientific">Mesorhizobium atlanticum</name>
    <dbReference type="NCBI Taxonomy" id="2233532"/>
    <lineage>
        <taxon>Bacteria</taxon>
        <taxon>Pseudomonadati</taxon>
        <taxon>Pseudomonadota</taxon>
        <taxon>Alphaproteobacteria</taxon>
        <taxon>Hyphomicrobiales</taxon>
        <taxon>Phyllobacteriaceae</taxon>
        <taxon>Mesorhizobium</taxon>
    </lineage>
</organism>
<evidence type="ECO:0008006" key="4">
    <source>
        <dbReference type="Google" id="ProtNLM"/>
    </source>
</evidence>
<dbReference type="EMBL" id="QMBQ01000001">
    <property type="protein sequence ID" value="RAZ80071.1"/>
    <property type="molecule type" value="Genomic_DNA"/>
</dbReference>
<gene>
    <name evidence="2" type="ORF">DPM35_01890</name>
</gene>
<dbReference type="AlphaFoldDB" id="A0A330GXM0"/>
<proteinExistence type="predicted"/>